<dbReference type="GO" id="GO:0016020">
    <property type="term" value="C:membrane"/>
    <property type="evidence" value="ECO:0007669"/>
    <property type="project" value="InterPro"/>
</dbReference>
<comment type="caution">
    <text evidence="2">The sequence shown here is derived from an EMBL/GenBank/DDBJ whole genome shotgun (WGS) entry which is preliminary data.</text>
</comment>
<dbReference type="InterPro" id="IPR004891">
    <property type="entry name" value="Mercury-R_MerC"/>
</dbReference>
<organism evidence="2 3">
    <name type="scientific">Microbulbifer rhizosphaerae</name>
    <dbReference type="NCBI Taxonomy" id="1562603"/>
    <lineage>
        <taxon>Bacteria</taxon>
        <taxon>Pseudomonadati</taxon>
        <taxon>Pseudomonadota</taxon>
        <taxon>Gammaproteobacteria</taxon>
        <taxon>Cellvibrionales</taxon>
        <taxon>Microbulbiferaceae</taxon>
        <taxon>Microbulbifer</taxon>
    </lineage>
</organism>
<keyword evidence="1" id="KW-0472">Membrane</keyword>
<evidence type="ECO:0000313" key="3">
    <source>
        <dbReference type="Proteomes" id="UP000535937"/>
    </source>
</evidence>
<keyword evidence="1" id="KW-0812">Transmembrane</keyword>
<dbReference type="Proteomes" id="UP000535937">
    <property type="component" value="Unassembled WGS sequence"/>
</dbReference>
<dbReference type="RefSeq" id="WP_183456583.1">
    <property type="nucleotide sequence ID" value="NZ_JACHWZ010000002.1"/>
</dbReference>
<keyword evidence="1" id="KW-1133">Transmembrane helix</keyword>
<feature type="transmembrane region" description="Helical" evidence="1">
    <location>
        <begin position="68"/>
        <end position="85"/>
    </location>
</feature>
<sequence>MRDAAGMFVSCLCLAHCLLTPALLALGGFGVLGALLEDRLVHLAVLLPVLLLALTSFPGACRRYRRPAVMVAGFSGLLLLAGRALPGGNLGPAGQRRRCRFAGGFPLGEPAPAVPPADCGLGDGK</sequence>
<accession>A0A7W4W9B0</accession>
<name>A0A7W4W9B0_9GAMM</name>
<dbReference type="EMBL" id="JACHWZ010000002">
    <property type="protein sequence ID" value="MBB3059829.1"/>
    <property type="molecule type" value="Genomic_DNA"/>
</dbReference>
<evidence type="ECO:0000313" key="2">
    <source>
        <dbReference type="EMBL" id="MBB3059829.1"/>
    </source>
</evidence>
<protein>
    <recommendedName>
        <fullName evidence="4">MerC mercury resistance protein</fullName>
    </recommendedName>
</protein>
<evidence type="ECO:0008006" key="4">
    <source>
        <dbReference type="Google" id="ProtNLM"/>
    </source>
</evidence>
<feature type="transmembrane region" description="Helical" evidence="1">
    <location>
        <begin position="40"/>
        <end position="61"/>
    </location>
</feature>
<keyword evidence="3" id="KW-1185">Reference proteome</keyword>
<dbReference type="Pfam" id="PF03203">
    <property type="entry name" value="MerC"/>
    <property type="match status" value="1"/>
</dbReference>
<proteinExistence type="predicted"/>
<reference evidence="2 3" key="1">
    <citation type="submission" date="2020-08" db="EMBL/GenBank/DDBJ databases">
        <title>Genomic Encyclopedia of Type Strains, Phase III (KMG-III): the genomes of soil and plant-associated and newly described type strains.</title>
        <authorList>
            <person name="Whitman W."/>
        </authorList>
    </citation>
    <scope>NUCLEOTIDE SEQUENCE [LARGE SCALE GENOMIC DNA]</scope>
    <source>
        <strain evidence="2 3">CECT 8799</strain>
    </source>
</reference>
<dbReference type="AlphaFoldDB" id="A0A7W4W9B0"/>
<gene>
    <name evidence="2" type="ORF">FHS09_000637</name>
</gene>
<evidence type="ECO:0000256" key="1">
    <source>
        <dbReference type="SAM" id="Phobius"/>
    </source>
</evidence>
<dbReference type="GO" id="GO:0015097">
    <property type="term" value="F:mercury ion transmembrane transporter activity"/>
    <property type="evidence" value="ECO:0007669"/>
    <property type="project" value="InterPro"/>
</dbReference>